<evidence type="ECO:0000256" key="5">
    <source>
        <dbReference type="ARBA" id="ARBA00023014"/>
    </source>
</evidence>
<gene>
    <name evidence="11" type="ORF">P618_200991</name>
</gene>
<dbReference type="eggNOG" id="COG0278">
    <property type="taxonomic scope" value="Bacteria"/>
</dbReference>
<dbReference type="RefSeq" id="WP_024161233.1">
    <property type="nucleotide sequence ID" value="NZ_AWTR02000082.1"/>
</dbReference>
<dbReference type="Pfam" id="PF00462">
    <property type="entry name" value="Glutaredoxin"/>
    <property type="match status" value="1"/>
</dbReference>
<dbReference type="GO" id="GO:0005829">
    <property type="term" value="C:cytosol"/>
    <property type="evidence" value="ECO:0007669"/>
    <property type="project" value="TreeGrafter"/>
</dbReference>
<dbReference type="NCBIfam" id="TIGR00365">
    <property type="entry name" value="Grx4 family monothiol glutaredoxin"/>
    <property type="match status" value="1"/>
</dbReference>
<dbReference type="AlphaFoldDB" id="W6TG79"/>
<keyword evidence="6" id="KW-0676">Redox-active center</keyword>
<dbReference type="SUPFAM" id="SSF52833">
    <property type="entry name" value="Thioredoxin-like"/>
    <property type="match status" value="1"/>
</dbReference>
<evidence type="ECO:0000259" key="10">
    <source>
        <dbReference type="Pfam" id="PF00462"/>
    </source>
</evidence>
<evidence type="ECO:0000256" key="6">
    <source>
        <dbReference type="ARBA" id="ARBA00023284"/>
    </source>
</evidence>
<dbReference type="EMBL" id="AWTR02000082">
    <property type="protein sequence ID" value="ETZ06830.1"/>
    <property type="molecule type" value="Genomic_DNA"/>
</dbReference>
<organism evidence="11 12">
    <name type="scientific">Holospora obtusa F1</name>
    <dbReference type="NCBI Taxonomy" id="1399147"/>
    <lineage>
        <taxon>Bacteria</taxon>
        <taxon>Pseudomonadati</taxon>
        <taxon>Pseudomonadota</taxon>
        <taxon>Alphaproteobacteria</taxon>
        <taxon>Holosporales</taxon>
        <taxon>Holosporaceae</taxon>
        <taxon>Holospora</taxon>
    </lineage>
</organism>
<feature type="binding site" evidence="9">
    <location>
        <position position="37"/>
    </location>
    <ligand>
        <name>[2Fe-2S] cluster</name>
        <dbReference type="ChEBI" id="CHEBI:190135"/>
        <note>ligand shared between dimeric partners</note>
    </ligand>
</feature>
<keyword evidence="5 9" id="KW-0411">Iron-sulfur</keyword>
<protein>
    <recommendedName>
        <fullName evidence="7">Glutaredoxin</fullName>
    </recommendedName>
</protein>
<dbReference type="PANTHER" id="PTHR10293:SF73">
    <property type="entry name" value="GLUTAREDOXIN-3"/>
    <property type="match status" value="1"/>
</dbReference>
<evidence type="ECO:0000256" key="7">
    <source>
        <dbReference type="PIRNR" id="PIRNR005894"/>
    </source>
</evidence>
<dbReference type="GO" id="GO:0015036">
    <property type="term" value="F:disulfide oxidoreductase activity"/>
    <property type="evidence" value="ECO:0007669"/>
    <property type="project" value="InterPro"/>
</dbReference>
<dbReference type="InterPro" id="IPR033658">
    <property type="entry name" value="GRX_PICOT-like"/>
</dbReference>
<evidence type="ECO:0000256" key="3">
    <source>
        <dbReference type="ARBA" id="ARBA00022723"/>
    </source>
</evidence>
<dbReference type="OrthoDB" id="9804115at2"/>
<comment type="similarity">
    <text evidence="1 7">Belongs to the glutaredoxin family. Monothiol subfamily.</text>
</comment>
<feature type="binding site" evidence="8">
    <location>
        <position position="78"/>
    </location>
    <ligand>
        <name>glutathione</name>
        <dbReference type="ChEBI" id="CHEBI:57925"/>
    </ligand>
</feature>
<dbReference type="Proteomes" id="UP000019112">
    <property type="component" value="Unassembled WGS sequence"/>
</dbReference>
<evidence type="ECO:0000256" key="1">
    <source>
        <dbReference type="ARBA" id="ARBA00009630"/>
    </source>
</evidence>
<keyword evidence="2 9" id="KW-0001">2Fe-2S</keyword>
<name>W6TG79_HOLOB</name>
<proteinExistence type="inferred from homology"/>
<evidence type="ECO:0000256" key="2">
    <source>
        <dbReference type="ARBA" id="ARBA00022714"/>
    </source>
</evidence>
<feature type="binding site" evidence="8">
    <location>
        <position position="66"/>
    </location>
    <ligand>
        <name>glutathione</name>
        <dbReference type="ChEBI" id="CHEBI:57925"/>
    </ligand>
</feature>
<feature type="binding site" evidence="8">
    <location>
        <begin position="91"/>
        <end position="92"/>
    </location>
    <ligand>
        <name>glutathione</name>
        <dbReference type="ChEBI" id="CHEBI:57925"/>
    </ligand>
</feature>
<sequence length="111" mass="12723">MNSSFSEDSSEFHNLRDLIYSSPIMLFMKGSPDFPLCGFSKKVVEILKFYTDDFGFFDVLKDDVVREKIKIFSNWPTFPQVYARGELIGGCDIVTLLHEQGSLREKLSVNV</sequence>
<keyword evidence="3 9" id="KW-0479">Metal-binding</keyword>
<evidence type="ECO:0000256" key="8">
    <source>
        <dbReference type="PIRSR" id="PIRSR005894-1"/>
    </source>
</evidence>
<evidence type="ECO:0000313" key="11">
    <source>
        <dbReference type="EMBL" id="ETZ06830.1"/>
    </source>
</evidence>
<dbReference type="Gene3D" id="3.40.30.10">
    <property type="entry name" value="Glutaredoxin"/>
    <property type="match status" value="1"/>
</dbReference>
<dbReference type="InterPro" id="IPR004480">
    <property type="entry name" value="Monothiol_GRX-rel"/>
</dbReference>
<reference evidence="11 12" key="1">
    <citation type="journal article" date="2014" name="FEMS Microbiol. Lett.">
        <title>Draft genome sequences of three Holospora species (Holospora obtusa, Holospora undulata, and Holospora elegans), endonuclear symbiotic bacteria of the ciliate Paramecium caudatum.</title>
        <authorList>
            <person name="Dohra H."/>
            <person name="Tanaka K."/>
            <person name="Suzuki T."/>
            <person name="Fujishima M."/>
            <person name="Suzuki H."/>
        </authorList>
    </citation>
    <scope>NUCLEOTIDE SEQUENCE [LARGE SCALE GENOMIC DNA]</scope>
    <source>
        <strain evidence="11 12">F1</strain>
    </source>
</reference>
<dbReference type="InterPro" id="IPR014434">
    <property type="entry name" value="Monothiol_GRX"/>
</dbReference>
<accession>W6TG79</accession>
<dbReference type="InterPro" id="IPR036249">
    <property type="entry name" value="Thioredoxin-like_sf"/>
</dbReference>
<dbReference type="CDD" id="cd03028">
    <property type="entry name" value="GRX_PICOT_like"/>
    <property type="match status" value="1"/>
</dbReference>
<dbReference type="STRING" id="1399147.P618_200991"/>
<dbReference type="PIRSF" id="PIRSF005894">
    <property type="entry name" value="Monothiol_GRX"/>
    <property type="match status" value="1"/>
</dbReference>
<dbReference type="GO" id="GO:0006879">
    <property type="term" value="P:intracellular iron ion homeostasis"/>
    <property type="evidence" value="ECO:0007669"/>
    <property type="project" value="TreeGrafter"/>
</dbReference>
<dbReference type="InterPro" id="IPR002109">
    <property type="entry name" value="Glutaredoxin"/>
</dbReference>
<dbReference type="GO" id="GO:0051537">
    <property type="term" value="F:2 iron, 2 sulfur cluster binding"/>
    <property type="evidence" value="ECO:0007669"/>
    <property type="project" value="UniProtKB-KW"/>
</dbReference>
<dbReference type="PROSITE" id="PS51354">
    <property type="entry name" value="GLUTAREDOXIN_2"/>
    <property type="match status" value="1"/>
</dbReference>
<keyword evidence="4 9" id="KW-0408">Iron</keyword>
<feature type="binding site" evidence="8">
    <location>
        <position position="29"/>
    </location>
    <ligand>
        <name>glutathione</name>
        <dbReference type="ChEBI" id="CHEBI:57925"/>
    </ligand>
</feature>
<dbReference type="PANTHER" id="PTHR10293">
    <property type="entry name" value="GLUTAREDOXIN FAMILY MEMBER"/>
    <property type="match status" value="1"/>
</dbReference>
<dbReference type="GO" id="GO:0046872">
    <property type="term" value="F:metal ion binding"/>
    <property type="evidence" value="ECO:0007669"/>
    <property type="project" value="UniProtKB-KW"/>
</dbReference>
<feature type="domain" description="Glutaredoxin" evidence="10">
    <location>
        <begin position="24"/>
        <end position="88"/>
    </location>
</feature>
<comment type="caution">
    <text evidence="11">The sequence shown here is derived from an EMBL/GenBank/DDBJ whole genome shotgun (WGS) entry which is preliminary data.</text>
</comment>
<evidence type="ECO:0000256" key="9">
    <source>
        <dbReference type="PIRSR" id="PIRSR005894-2"/>
    </source>
</evidence>
<keyword evidence="12" id="KW-1185">Reference proteome</keyword>
<evidence type="ECO:0000256" key="4">
    <source>
        <dbReference type="ARBA" id="ARBA00023004"/>
    </source>
</evidence>
<evidence type="ECO:0000313" key="12">
    <source>
        <dbReference type="Proteomes" id="UP000019112"/>
    </source>
</evidence>